<dbReference type="Proteomes" id="UP001628179">
    <property type="component" value="Unassembled WGS sequence"/>
</dbReference>
<reference evidence="6 7" key="1">
    <citation type="submission" date="2024-09" db="EMBL/GenBank/DDBJ databases">
        <title>Itraconazole resistance in Madurella fahalii resulting from another homologue of gene encoding cytochrome P450 14-alpha sterol demethylase (CYP51).</title>
        <authorList>
            <person name="Yoshioka I."/>
            <person name="Fahal A.H."/>
            <person name="Kaneko S."/>
            <person name="Yaguchi T."/>
        </authorList>
    </citation>
    <scope>NUCLEOTIDE SEQUENCE [LARGE SCALE GENOMIC DNA]</scope>
    <source>
        <strain evidence="6 7">IFM 68171</strain>
    </source>
</reference>
<evidence type="ECO:0000313" key="7">
    <source>
        <dbReference type="Proteomes" id="UP001628179"/>
    </source>
</evidence>
<keyword evidence="1" id="KW-0479">Metal-binding</keyword>
<name>A0ABQ0GCU0_9PEZI</name>
<dbReference type="InterPro" id="IPR002893">
    <property type="entry name" value="Znf_MYND"/>
</dbReference>
<evidence type="ECO:0000259" key="5">
    <source>
        <dbReference type="PROSITE" id="PS50865"/>
    </source>
</evidence>
<evidence type="ECO:0000313" key="6">
    <source>
        <dbReference type="EMBL" id="GAB1315563.1"/>
    </source>
</evidence>
<dbReference type="SUPFAM" id="SSF144232">
    <property type="entry name" value="HIT/MYND zinc finger-like"/>
    <property type="match status" value="1"/>
</dbReference>
<keyword evidence="7" id="KW-1185">Reference proteome</keyword>
<evidence type="ECO:0000256" key="3">
    <source>
        <dbReference type="ARBA" id="ARBA00022833"/>
    </source>
</evidence>
<keyword evidence="2 4" id="KW-0863">Zinc-finger</keyword>
<sequence length="794" mass="89212">MDSPLPSGSGDSPSAPQDLDVAISVLALVTRRPPNLDRLPTEEILPSHGGLEPDDKLDIVEDAGRDMDIQVDPDLRTLRNKLLDRLAEILARYKTDPKDKGKAGLDARHVASTMMIVNEASRRVKIFCSKNEGLDQEDDNGDVEFLARWRICMEGIAKKGYATTDDTNSMFDLVFRHQRPRVSYYSRRLRDALRAEKRDGLPPKCDRSNRSELVLSEDSVKKLPPVGIRKWVDDRGNKLKIRPSGVEAVESAASGVAVTADSLRNVVSEVDTVFHILNSLCSASELKESQGSSLLKGLISATWTLWKSVRHRSHIKTRLRQQLEGLQDGNKRYNKVISALEFLCRIRQSVFTFIQAAATAVFWQSIECVPVPVPVPKSPRHPEPDPTRRFCLSRIITDRLGLKLNDKGRTEYLRRGSTRANFRKIWKEKRHIHAEIQILHAYATSMIEHGIGGGWVPHTYIGCIRRCYMLCYFFILSYGGLQVRGIHETVMHRWAVPAIPSSQYAGINASRFQAATERLLVIIKSILQELLAQPYPLVDSPQLLAQSSAALSTARNLLDREISKMEKSQLNTRRIMTMPMTFGDKGVVIVEDPGRPGFAYTAGGPLGKGREMTLAEAELWKDNSIRSQLDLKNLGQPPRPTLATPKSCRRCGQPSQLRCSACRTRYCSASCQRRHWPRHVFVCAVPARPNDADDLKMAWFFANDRLCRLFGFTKCLNLNDVANLLCVYDHMLKLLGVPLLAKLAPSIGSFLLNLSLGILQGEESADLRVNCPCMTWLLSFFHNLVENGWMEIPD</sequence>
<dbReference type="Pfam" id="PF01753">
    <property type="entry name" value="zf-MYND"/>
    <property type="match status" value="1"/>
</dbReference>
<dbReference type="Pfam" id="PF14441">
    <property type="entry name" value="OTT_1508_deam"/>
    <property type="match status" value="1"/>
</dbReference>
<feature type="domain" description="MYND-type" evidence="5">
    <location>
        <begin position="648"/>
        <end position="683"/>
    </location>
</feature>
<organism evidence="6 7">
    <name type="scientific">Madurella fahalii</name>
    <dbReference type="NCBI Taxonomy" id="1157608"/>
    <lineage>
        <taxon>Eukaryota</taxon>
        <taxon>Fungi</taxon>
        <taxon>Dikarya</taxon>
        <taxon>Ascomycota</taxon>
        <taxon>Pezizomycotina</taxon>
        <taxon>Sordariomycetes</taxon>
        <taxon>Sordariomycetidae</taxon>
        <taxon>Sordariales</taxon>
        <taxon>Sordariales incertae sedis</taxon>
        <taxon>Madurella</taxon>
    </lineage>
</organism>
<evidence type="ECO:0000256" key="1">
    <source>
        <dbReference type="ARBA" id="ARBA00022723"/>
    </source>
</evidence>
<evidence type="ECO:0000256" key="4">
    <source>
        <dbReference type="PROSITE-ProRule" id="PRU00134"/>
    </source>
</evidence>
<comment type="caution">
    <text evidence="6">The sequence shown here is derived from an EMBL/GenBank/DDBJ whole genome shotgun (WGS) entry which is preliminary data.</text>
</comment>
<accession>A0ABQ0GCU0</accession>
<dbReference type="Gene3D" id="6.10.140.2220">
    <property type="match status" value="1"/>
</dbReference>
<dbReference type="RefSeq" id="XP_070917294.1">
    <property type="nucleotide sequence ID" value="XM_071061193.1"/>
</dbReference>
<gene>
    <name evidence="6" type="ORF">MFIFM68171_05773</name>
</gene>
<protein>
    <recommendedName>
        <fullName evidence="5">MYND-type domain-containing protein</fullName>
    </recommendedName>
</protein>
<dbReference type="EMBL" id="BAAFSV010000003">
    <property type="protein sequence ID" value="GAB1315563.1"/>
    <property type="molecule type" value="Genomic_DNA"/>
</dbReference>
<evidence type="ECO:0000256" key="2">
    <source>
        <dbReference type="ARBA" id="ARBA00022771"/>
    </source>
</evidence>
<proteinExistence type="predicted"/>
<keyword evidence="3" id="KW-0862">Zinc</keyword>
<dbReference type="InterPro" id="IPR027796">
    <property type="entry name" value="OTT_1508_deam-like"/>
</dbReference>
<dbReference type="PROSITE" id="PS50865">
    <property type="entry name" value="ZF_MYND_2"/>
    <property type="match status" value="1"/>
</dbReference>
<dbReference type="GeneID" id="98176516"/>